<dbReference type="OrthoDB" id="9988752at2759"/>
<sequence length="99" mass="11243">MKGPETEPDDGEVMCVSGAWRWNKRSLTAPCQQHSPAESSLSLLSSSSTLRSATEPEGGYSLLLLPPVVCRRVRQRTCTRTRKKPQWWTRDFMIFTLLC</sequence>
<dbReference type="AlphaFoldDB" id="A0A2T7PRR8"/>
<dbReference type="EMBL" id="PZQS01000002">
    <property type="protein sequence ID" value="PVD36121.1"/>
    <property type="molecule type" value="Genomic_DNA"/>
</dbReference>
<organism evidence="1 2">
    <name type="scientific">Pomacea canaliculata</name>
    <name type="common">Golden apple snail</name>
    <dbReference type="NCBI Taxonomy" id="400727"/>
    <lineage>
        <taxon>Eukaryota</taxon>
        <taxon>Metazoa</taxon>
        <taxon>Spiralia</taxon>
        <taxon>Lophotrochozoa</taxon>
        <taxon>Mollusca</taxon>
        <taxon>Gastropoda</taxon>
        <taxon>Caenogastropoda</taxon>
        <taxon>Architaenioglossa</taxon>
        <taxon>Ampullarioidea</taxon>
        <taxon>Ampullariidae</taxon>
        <taxon>Pomacea</taxon>
    </lineage>
</organism>
<comment type="caution">
    <text evidence="1">The sequence shown here is derived from an EMBL/GenBank/DDBJ whole genome shotgun (WGS) entry which is preliminary data.</text>
</comment>
<reference evidence="1 2" key="1">
    <citation type="submission" date="2018-04" db="EMBL/GenBank/DDBJ databases">
        <title>The genome of golden apple snail Pomacea canaliculata provides insight into stress tolerance and invasive adaptation.</title>
        <authorList>
            <person name="Liu C."/>
            <person name="Liu B."/>
            <person name="Ren Y."/>
            <person name="Zhang Y."/>
            <person name="Wang H."/>
            <person name="Li S."/>
            <person name="Jiang F."/>
            <person name="Yin L."/>
            <person name="Zhang G."/>
            <person name="Qian W."/>
            <person name="Fan W."/>
        </authorList>
    </citation>
    <scope>NUCLEOTIDE SEQUENCE [LARGE SCALE GENOMIC DNA]</scope>
    <source>
        <strain evidence="1">SZHN2017</strain>
        <tissue evidence="1">Muscle</tissue>
    </source>
</reference>
<proteinExistence type="predicted"/>
<name>A0A2T7PRR8_POMCA</name>
<accession>A0A2T7PRR8</accession>
<evidence type="ECO:0000313" key="2">
    <source>
        <dbReference type="Proteomes" id="UP000245119"/>
    </source>
</evidence>
<gene>
    <name evidence="1" type="ORF">C0Q70_03094</name>
</gene>
<evidence type="ECO:0000313" key="1">
    <source>
        <dbReference type="EMBL" id="PVD36121.1"/>
    </source>
</evidence>
<dbReference type="Proteomes" id="UP000245119">
    <property type="component" value="Linkage Group LG2"/>
</dbReference>
<protein>
    <submittedName>
        <fullName evidence="1">Uncharacterized protein</fullName>
    </submittedName>
</protein>
<keyword evidence="2" id="KW-1185">Reference proteome</keyword>